<dbReference type="Proteomes" id="UP000467006">
    <property type="component" value="Chromosome"/>
</dbReference>
<proteinExistence type="inferred from homology"/>
<keyword evidence="4" id="KW-1185">Reference proteome</keyword>
<dbReference type="SUPFAM" id="SSF52091">
    <property type="entry name" value="SpoIIaa-like"/>
    <property type="match status" value="1"/>
</dbReference>
<dbReference type="CDD" id="cd07043">
    <property type="entry name" value="STAS_anti-anti-sigma_factors"/>
    <property type="match status" value="1"/>
</dbReference>
<dbReference type="GO" id="GO:0043856">
    <property type="term" value="F:anti-sigma factor antagonist activity"/>
    <property type="evidence" value="ECO:0007669"/>
    <property type="project" value="InterPro"/>
</dbReference>
<dbReference type="NCBIfam" id="TIGR00377">
    <property type="entry name" value="ant_ant_sig"/>
    <property type="match status" value="1"/>
</dbReference>
<evidence type="ECO:0000313" key="3">
    <source>
        <dbReference type="EMBL" id="BBX17701.1"/>
    </source>
</evidence>
<dbReference type="EMBL" id="AP022563">
    <property type="protein sequence ID" value="BBX17701.1"/>
    <property type="molecule type" value="Genomic_DNA"/>
</dbReference>
<dbReference type="PROSITE" id="PS50801">
    <property type="entry name" value="STAS"/>
    <property type="match status" value="1"/>
</dbReference>
<dbReference type="KEGG" id="mdu:MDUV_25610"/>
<dbReference type="AlphaFoldDB" id="A0A7I7K2I6"/>
<dbReference type="Pfam" id="PF01740">
    <property type="entry name" value="STAS"/>
    <property type="match status" value="1"/>
</dbReference>
<accession>A0A7I7K2I6</accession>
<name>A0A7I7K2I6_9MYCO</name>
<dbReference type="InterPro" id="IPR002645">
    <property type="entry name" value="STAS_dom"/>
</dbReference>
<dbReference type="PANTHER" id="PTHR33495:SF2">
    <property type="entry name" value="ANTI-SIGMA FACTOR ANTAGONIST TM_1081-RELATED"/>
    <property type="match status" value="1"/>
</dbReference>
<protein>
    <recommendedName>
        <fullName evidence="2">Anti-sigma factor antagonist</fullName>
    </recommendedName>
</protein>
<reference evidence="3 4" key="1">
    <citation type="journal article" date="2019" name="Emerg. Microbes Infect.">
        <title>Comprehensive subspecies identification of 175 nontuberculous mycobacteria species based on 7547 genomic profiles.</title>
        <authorList>
            <person name="Matsumoto Y."/>
            <person name="Kinjo T."/>
            <person name="Motooka D."/>
            <person name="Nabeya D."/>
            <person name="Jung N."/>
            <person name="Uechi K."/>
            <person name="Horii T."/>
            <person name="Iida T."/>
            <person name="Fujita J."/>
            <person name="Nakamura S."/>
        </authorList>
    </citation>
    <scope>NUCLEOTIDE SEQUENCE [LARGE SCALE GENOMIC DNA]</scope>
    <source>
        <strain evidence="3 4">JCM 6396</strain>
    </source>
</reference>
<sequence>MGPLDVRSEDAGGAILVSVKGEIDSGTIEVLHPVLDDGIGRALEAAARVVVIDLGDVTYFGSAGLNAVLGCFERGVEAGVAVRVVATNTEVTRPLEITKLDRVLRPYRSVAAALSDDRAPE</sequence>
<dbReference type="InterPro" id="IPR003658">
    <property type="entry name" value="Anti-sigma_ant"/>
</dbReference>
<evidence type="ECO:0000256" key="2">
    <source>
        <dbReference type="RuleBase" id="RU003749"/>
    </source>
</evidence>
<dbReference type="Gene3D" id="3.30.750.24">
    <property type="entry name" value="STAS domain"/>
    <property type="match status" value="1"/>
</dbReference>
<gene>
    <name evidence="3" type="ORF">MDUV_25610</name>
</gene>
<dbReference type="PANTHER" id="PTHR33495">
    <property type="entry name" value="ANTI-SIGMA FACTOR ANTAGONIST TM_1081-RELATED-RELATED"/>
    <property type="match status" value="1"/>
</dbReference>
<dbReference type="RefSeq" id="WP_098002870.1">
    <property type="nucleotide sequence ID" value="NZ_AP022563.1"/>
</dbReference>
<dbReference type="InterPro" id="IPR036513">
    <property type="entry name" value="STAS_dom_sf"/>
</dbReference>
<organism evidence="3 4">
    <name type="scientific">Mycolicibacterium duvalii</name>
    <dbReference type="NCBI Taxonomy" id="39688"/>
    <lineage>
        <taxon>Bacteria</taxon>
        <taxon>Bacillati</taxon>
        <taxon>Actinomycetota</taxon>
        <taxon>Actinomycetes</taxon>
        <taxon>Mycobacteriales</taxon>
        <taxon>Mycobacteriaceae</taxon>
        <taxon>Mycolicibacterium</taxon>
    </lineage>
</organism>
<evidence type="ECO:0000313" key="4">
    <source>
        <dbReference type="Proteomes" id="UP000467006"/>
    </source>
</evidence>
<evidence type="ECO:0000256" key="1">
    <source>
        <dbReference type="ARBA" id="ARBA00009013"/>
    </source>
</evidence>
<comment type="similarity">
    <text evidence="1 2">Belongs to the anti-sigma-factor antagonist family.</text>
</comment>
<dbReference type="OrthoDB" id="4571296at2"/>